<name>A0AAJ0DRY2_9PEZI</name>
<feature type="compositionally biased region" description="Polar residues" evidence="6">
    <location>
        <begin position="330"/>
        <end position="342"/>
    </location>
</feature>
<feature type="domain" description="Rhodopsin" evidence="8">
    <location>
        <begin position="41"/>
        <end position="321"/>
    </location>
</feature>
<dbReference type="InterPro" id="IPR052337">
    <property type="entry name" value="SAT4-like"/>
</dbReference>
<reference evidence="9 10" key="1">
    <citation type="submission" date="2016-10" db="EMBL/GenBank/DDBJ databases">
        <title>The genome sequence of Colletotrichum fioriniae PJ7.</title>
        <authorList>
            <person name="Baroncelli R."/>
        </authorList>
    </citation>
    <scope>NUCLEOTIDE SEQUENCE [LARGE SCALE GENOMIC DNA]</scope>
    <source>
        <strain evidence="9 10">IMI 309622</strain>
    </source>
</reference>
<evidence type="ECO:0000256" key="1">
    <source>
        <dbReference type="ARBA" id="ARBA00004141"/>
    </source>
</evidence>
<evidence type="ECO:0000256" key="2">
    <source>
        <dbReference type="ARBA" id="ARBA00022692"/>
    </source>
</evidence>
<comment type="subcellular location">
    <subcellularLocation>
        <location evidence="1">Membrane</location>
        <topology evidence="1">Multi-pass membrane protein</topology>
    </subcellularLocation>
</comment>
<dbReference type="AlphaFoldDB" id="A0AAJ0DRY2"/>
<evidence type="ECO:0000256" key="7">
    <source>
        <dbReference type="SAM" id="Phobius"/>
    </source>
</evidence>
<dbReference type="PANTHER" id="PTHR33048:SF47">
    <property type="entry name" value="INTEGRAL MEMBRANE PROTEIN-RELATED"/>
    <property type="match status" value="1"/>
</dbReference>
<keyword evidence="2 7" id="KW-0812">Transmembrane</keyword>
<keyword evidence="4 7" id="KW-0472">Membrane</keyword>
<evidence type="ECO:0000259" key="8">
    <source>
        <dbReference type="Pfam" id="PF20684"/>
    </source>
</evidence>
<evidence type="ECO:0000256" key="4">
    <source>
        <dbReference type="ARBA" id="ARBA00023136"/>
    </source>
</evidence>
<dbReference type="RefSeq" id="XP_060304360.1">
    <property type="nucleotide sequence ID" value="XM_060465093.1"/>
</dbReference>
<dbReference type="GeneID" id="85348640"/>
<evidence type="ECO:0000313" key="10">
    <source>
        <dbReference type="Proteomes" id="UP001240678"/>
    </source>
</evidence>
<evidence type="ECO:0000256" key="6">
    <source>
        <dbReference type="SAM" id="MobiDB-lite"/>
    </source>
</evidence>
<feature type="transmembrane region" description="Helical" evidence="7">
    <location>
        <begin position="243"/>
        <end position="265"/>
    </location>
</feature>
<proteinExistence type="inferred from homology"/>
<comment type="caution">
    <text evidence="9">The sequence shown here is derived from an EMBL/GenBank/DDBJ whole genome shotgun (WGS) entry which is preliminary data.</text>
</comment>
<comment type="similarity">
    <text evidence="5">Belongs to the SAT4 family.</text>
</comment>
<feature type="transmembrane region" description="Helical" evidence="7">
    <location>
        <begin position="173"/>
        <end position="194"/>
    </location>
</feature>
<dbReference type="GO" id="GO:0016020">
    <property type="term" value="C:membrane"/>
    <property type="evidence" value="ECO:0007669"/>
    <property type="project" value="UniProtKB-SubCell"/>
</dbReference>
<dbReference type="Pfam" id="PF20684">
    <property type="entry name" value="Fung_rhodopsin"/>
    <property type="match status" value="1"/>
</dbReference>
<feature type="compositionally biased region" description="Low complexity" evidence="6">
    <location>
        <begin position="371"/>
        <end position="387"/>
    </location>
</feature>
<sequence length="402" mass="44332">MSEPSFTSANTVAPAATGNLVDLHYVVFGVGYGVSTLLLFLRLYHRYHSHHLRLSDMWAAFSWAFSSVMQILMIGKYTALVTERRKSANKADVVAISMGTMCFPRASIPDDRFRIYVEVRTATYSDGTTMVDKQSQLSYNAAPAFMLTIGFAKVSMLCFYLETFSPNTWLNKAARITQGVVITTTVAITLLLYLSRLPSLSLDAVALFLATAASNIIMDVVLLILPMPALFNLQMALNTKLSIAGIFGLGLLTTVTSILRLYLLIQIQGSEDLTWDAAPANITSYVSRKYNLQYSLTDERFLEVNLLLICTCVPAVRQFFKNLKRHSSTGNQPNFTNRASGTRRSSLESSSQVQLRESQDSNVELGIIGPRSQSSGAGSARADSAWSEPVQEKKVFSASLYI</sequence>
<keyword evidence="10" id="KW-1185">Reference proteome</keyword>
<feature type="compositionally biased region" description="Low complexity" evidence="6">
    <location>
        <begin position="343"/>
        <end position="356"/>
    </location>
</feature>
<feature type="region of interest" description="Disordered" evidence="6">
    <location>
        <begin position="330"/>
        <end position="391"/>
    </location>
</feature>
<feature type="transmembrane region" description="Helical" evidence="7">
    <location>
        <begin position="206"/>
        <end position="231"/>
    </location>
</feature>
<protein>
    <recommendedName>
        <fullName evidence="8">Rhodopsin domain-containing protein</fullName>
    </recommendedName>
</protein>
<dbReference type="InterPro" id="IPR049326">
    <property type="entry name" value="Rhodopsin_dom_fungi"/>
</dbReference>
<accession>A0AAJ0DRY2</accession>
<feature type="transmembrane region" description="Helical" evidence="7">
    <location>
        <begin position="57"/>
        <end position="75"/>
    </location>
</feature>
<evidence type="ECO:0000256" key="5">
    <source>
        <dbReference type="ARBA" id="ARBA00038359"/>
    </source>
</evidence>
<organism evidence="9 10">
    <name type="scientific">Colletotrichum costaricense</name>
    <dbReference type="NCBI Taxonomy" id="1209916"/>
    <lineage>
        <taxon>Eukaryota</taxon>
        <taxon>Fungi</taxon>
        <taxon>Dikarya</taxon>
        <taxon>Ascomycota</taxon>
        <taxon>Pezizomycotina</taxon>
        <taxon>Sordariomycetes</taxon>
        <taxon>Hypocreomycetidae</taxon>
        <taxon>Glomerellales</taxon>
        <taxon>Glomerellaceae</taxon>
        <taxon>Colletotrichum</taxon>
        <taxon>Colletotrichum acutatum species complex</taxon>
    </lineage>
</organism>
<dbReference type="Proteomes" id="UP001240678">
    <property type="component" value="Unassembled WGS sequence"/>
</dbReference>
<keyword evidence="3 7" id="KW-1133">Transmembrane helix</keyword>
<dbReference type="PANTHER" id="PTHR33048">
    <property type="entry name" value="PTH11-LIKE INTEGRAL MEMBRANE PROTEIN (AFU_ORTHOLOGUE AFUA_5G11245)"/>
    <property type="match status" value="1"/>
</dbReference>
<gene>
    <name evidence="9" type="ORF">CCOS01_16959</name>
</gene>
<dbReference type="EMBL" id="MOOE01000036">
    <property type="protein sequence ID" value="KAK1503884.1"/>
    <property type="molecule type" value="Genomic_DNA"/>
</dbReference>
<feature type="transmembrane region" description="Helical" evidence="7">
    <location>
        <begin position="141"/>
        <end position="161"/>
    </location>
</feature>
<feature type="transmembrane region" description="Helical" evidence="7">
    <location>
        <begin position="23"/>
        <end position="45"/>
    </location>
</feature>
<evidence type="ECO:0000256" key="3">
    <source>
        <dbReference type="ARBA" id="ARBA00022989"/>
    </source>
</evidence>
<evidence type="ECO:0000313" key="9">
    <source>
        <dbReference type="EMBL" id="KAK1503884.1"/>
    </source>
</evidence>